<evidence type="ECO:0000256" key="2">
    <source>
        <dbReference type="ARBA" id="ARBA00022777"/>
    </source>
</evidence>
<dbReference type="InterPro" id="IPR050482">
    <property type="entry name" value="Sensor_HK_TwoCompSys"/>
</dbReference>
<keyword evidence="1" id="KW-0808">Transferase</keyword>
<feature type="transmembrane region" description="Helical" evidence="5">
    <location>
        <begin position="536"/>
        <end position="556"/>
    </location>
</feature>
<dbReference type="Gene3D" id="3.30.565.10">
    <property type="entry name" value="Histidine kinase-like ATPase, C-terminal domain"/>
    <property type="match status" value="1"/>
</dbReference>
<keyword evidence="8" id="KW-1185">Reference proteome</keyword>
<feature type="transmembrane region" description="Helical" evidence="5">
    <location>
        <begin position="150"/>
        <end position="171"/>
    </location>
</feature>
<dbReference type="InterPro" id="IPR003594">
    <property type="entry name" value="HATPase_dom"/>
</dbReference>
<organism evidence="7 8">
    <name type="scientific">Leucobacter luti</name>
    <dbReference type="NCBI Taxonomy" id="340320"/>
    <lineage>
        <taxon>Bacteria</taxon>
        <taxon>Bacillati</taxon>
        <taxon>Actinomycetota</taxon>
        <taxon>Actinomycetes</taxon>
        <taxon>Micrococcales</taxon>
        <taxon>Microbacteriaceae</taxon>
        <taxon>Leucobacter</taxon>
    </lineage>
</organism>
<keyword evidence="2 7" id="KW-0418">Kinase</keyword>
<dbReference type="AlphaFoldDB" id="A0A4Q7TPH6"/>
<feature type="compositionally biased region" description="Low complexity" evidence="4">
    <location>
        <begin position="791"/>
        <end position="820"/>
    </location>
</feature>
<feature type="domain" description="Histidine kinase/HSP90-like ATPase" evidence="6">
    <location>
        <begin position="325"/>
        <end position="404"/>
    </location>
</feature>
<dbReference type="CDD" id="cd16917">
    <property type="entry name" value="HATPase_UhpB-NarQ-NarX-like"/>
    <property type="match status" value="1"/>
</dbReference>
<keyword evidence="5" id="KW-1133">Transmembrane helix</keyword>
<accession>A0A4Q7TPH6</accession>
<evidence type="ECO:0000256" key="1">
    <source>
        <dbReference type="ARBA" id="ARBA00022679"/>
    </source>
</evidence>
<feature type="transmembrane region" description="Helical" evidence="5">
    <location>
        <begin position="124"/>
        <end position="145"/>
    </location>
</feature>
<evidence type="ECO:0000259" key="6">
    <source>
        <dbReference type="Pfam" id="PF02518"/>
    </source>
</evidence>
<keyword evidence="3" id="KW-0902">Two-component regulatory system</keyword>
<evidence type="ECO:0000256" key="4">
    <source>
        <dbReference type="SAM" id="MobiDB-lite"/>
    </source>
</evidence>
<feature type="transmembrane region" description="Helical" evidence="5">
    <location>
        <begin position="52"/>
        <end position="71"/>
    </location>
</feature>
<evidence type="ECO:0000256" key="5">
    <source>
        <dbReference type="SAM" id="Phobius"/>
    </source>
</evidence>
<comment type="caution">
    <text evidence="7">The sequence shown here is derived from an EMBL/GenBank/DDBJ whole genome shotgun (WGS) entry which is preliminary data.</text>
</comment>
<sequence length="820" mass="83916">MGPIAGGSETNRVGMTALRSMLVRVGAADAAGLTPAAPGGATRSFLGSVSRVALTAAATWQAVMVAITLFALGSAGVPLAGAQAIVGALALCALRVPRLWPAVPPAMVGAGILGYVLSGDVDSSLTFAACWQIDFASCFAGLLILRRSAIWLVGGAALCAAAVIVTVLPGWGIQLPLSIVVTQISIIVALRLGLSALLAHSAAADSSMRAADDAALRAESIRHQSARLAEDARVLHDTAINTFAAIASAGEGAGGQDADRVRAQCARDAALLGELRGARATRTAQILDIFVQHGLPIRRRGAADEAIERAGAALPQPTVEAIIGCVREAVTNATKHSGADHVDIEVTTSRSELHVRVTDDGSGFAGNAALGRGVDVSIRERASAHGFSAEVRSFPRAGTTVALAAQLHRPAADPRPATDSELAESAAAVQQRAGDYWGIGVTVVSVVLMAAGGTNEGAALFPMIGVMLAAVLLSRVPALRRGRVLLPLFLAIATLVVFALGARATSFGTVGANHWQALAPTGPFVLLMSTQRGRGWILAAAAAWGALVVSLAAAVLPHSATAAMIVLVAGLVGLGFSGVWALFQGLVHRLAGAEAGARRAAFDARLASELELGSQESFQRWMESGLDSAEALLCGIRDGELPLDAAATRSACDEEERYLRQLVHISPALVHLGKVVIPTLSRARALGIAFRLRLGELDASDAHVAQDIGATIAENLTAERAGKPLTATLFPSDHGVQLTLTGPDLRAPAHLADRACLVQLGGTELLELAFRTTSTPQGDTDPGARPGGGPAAHPTGTTGRGAPARALSTAAAPLPERAPQ</sequence>
<evidence type="ECO:0000313" key="7">
    <source>
        <dbReference type="EMBL" id="RZT62696.1"/>
    </source>
</evidence>
<gene>
    <name evidence="7" type="ORF">EV139_2396</name>
</gene>
<dbReference type="SUPFAM" id="SSF55874">
    <property type="entry name" value="ATPase domain of HSP90 chaperone/DNA topoisomerase II/histidine kinase"/>
    <property type="match status" value="1"/>
</dbReference>
<keyword evidence="5" id="KW-0812">Transmembrane</keyword>
<feature type="transmembrane region" description="Helical" evidence="5">
    <location>
        <begin position="177"/>
        <end position="199"/>
    </location>
</feature>
<feature type="transmembrane region" description="Helical" evidence="5">
    <location>
        <begin position="436"/>
        <end position="453"/>
    </location>
</feature>
<reference evidence="7 8" key="1">
    <citation type="journal article" date="2015" name="Stand. Genomic Sci.">
        <title>Genomic Encyclopedia of Bacterial and Archaeal Type Strains, Phase III: the genomes of soil and plant-associated and newly described type strains.</title>
        <authorList>
            <person name="Whitman W.B."/>
            <person name="Woyke T."/>
            <person name="Klenk H.P."/>
            <person name="Zhou Y."/>
            <person name="Lilburn T.G."/>
            <person name="Beck B.J."/>
            <person name="De Vos P."/>
            <person name="Vandamme P."/>
            <person name="Eisen J.A."/>
            <person name="Garrity G."/>
            <person name="Hugenholtz P."/>
            <person name="Kyrpides N.C."/>
        </authorList>
    </citation>
    <scope>NUCLEOTIDE SEQUENCE [LARGE SCALE GENOMIC DNA]</scope>
    <source>
        <strain evidence="7 8">RF6</strain>
    </source>
</reference>
<dbReference type="GO" id="GO:0000160">
    <property type="term" value="P:phosphorelay signal transduction system"/>
    <property type="evidence" value="ECO:0007669"/>
    <property type="project" value="UniProtKB-KW"/>
</dbReference>
<feature type="transmembrane region" description="Helical" evidence="5">
    <location>
        <begin position="562"/>
        <end position="583"/>
    </location>
</feature>
<evidence type="ECO:0000313" key="8">
    <source>
        <dbReference type="Proteomes" id="UP000291832"/>
    </source>
</evidence>
<dbReference type="EMBL" id="SHKI01000006">
    <property type="protein sequence ID" value="RZT62696.1"/>
    <property type="molecule type" value="Genomic_DNA"/>
</dbReference>
<dbReference type="PANTHER" id="PTHR24421">
    <property type="entry name" value="NITRATE/NITRITE SENSOR PROTEIN NARX-RELATED"/>
    <property type="match status" value="1"/>
</dbReference>
<evidence type="ECO:0000256" key="3">
    <source>
        <dbReference type="ARBA" id="ARBA00023012"/>
    </source>
</evidence>
<name>A0A4Q7TPH6_9MICO</name>
<feature type="region of interest" description="Disordered" evidence="4">
    <location>
        <begin position="773"/>
        <end position="820"/>
    </location>
</feature>
<dbReference type="GO" id="GO:0016301">
    <property type="term" value="F:kinase activity"/>
    <property type="evidence" value="ECO:0007669"/>
    <property type="project" value="UniProtKB-KW"/>
</dbReference>
<dbReference type="PANTHER" id="PTHR24421:SF61">
    <property type="entry name" value="OXYGEN SENSOR HISTIDINE KINASE NREB"/>
    <property type="match status" value="1"/>
</dbReference>
<protein>
    <submittedName>
        <fullName evidence="7">Signal transduction histidine kinase</fullName>
    </submittedName>
</protein>
<feature type="transmembrane region" description="Helical" evidence="5">
    <location>
        <begin position="459"/>
        <end position="478"/>
    </location>
</feature>
<dbReference type="Proteomes" id="UP000291832">
    <property type="component" value="Unassembled WGS sequence"/>
</dbReference>
<feature type="transmembrane region" description="Helical" evidence="5">
    <location>
        <begin position="99"/>
        <end position="118"/>
    </location>
</feature>
<proteinExistence type="predicted"/>
<dbReference type="InterPro" id="IPR036890">
    <property type="entry name" value="HATPase_C_sf"/>
</dbReference>
<keyword evidence="5" id="KW-0472">Membrane</keyword>
<feature type="transmembrane region" description="Helical" evidence="5">
    <location>
        <begin position="485"/>
        <end position="506"/>
    </location>
</feature>
<dbReference type="Pfam" id="PF02518">
    <property type="entry name" value="HATPase_c"/>
    <property type="match status" value="1"/>
</dbReference>